<reference evidence="2 3" key="1">
    <citation type="submission" date="2014-04" db="EMBL/GenBank/DDBJ databases">
        <authorList>
            <consortium name="DOE Joint Genome Institute"/>
            <person name="Kuo A."/>
            <person name="Gay G."/>
            <person name="Dore J."/>
            <person name="Kohler A."/>
            <person name="Nagy L.G."/>
            <person name="Floudas D."/>
            <person name="Copeland A."/>
            <person name="Barry K.W."/>
            <person name="Cichocki N."/>
            <person name="Veneault-Fourrey C."/>
            <person name="LaButti K."/>
            <person name="Lindquist E.A."/>
            <person name="Lipzen A."/>
            <person name="Lundell T."/>
            <person name="Morin E."/>
            <person name="Murat C."/>
            <person name="Sun H."/>
            <person name="Tunlid A."/>
            <person name="Henrissat B."/>
            <person name="Grigoriev I.V."/>
            <person name="Hibbett D.S."/>
            <person name="Martin F."/>
            <person name="Nordberg H.P."/>
            <person name="Cantor M.N."/>
            <person name="Hua S.X."/>
        </authorList>
    </citation>
    <scope>NUCLEOTIDE SEQUENCE [LARGE SCALE GENOMIC DNA]</scope>
    <source>
        <strain evidence="3">h7</strain>
    </source>
</reference>
<dbReference type="AlphaFoldDB" id="A0A0C2XS43"/>
<feature type="region of interest" description="Disordered" evidence="1">
    <location>
        <begin position="1"/>
        <end position="47"/>
    </location>
</feature>
<evidence type="ECO:0000313" key="2">
    <source>
        <dbReference type="EMBL" id="KIM40543.1"/>
    </source>
</evidence>
<dbReference type="InterPro" id="IPR014756">
    <property type="entry name" value="Ig_E-set"/>
</dbReference>
<reference evidence="3" key="2">
    <citation type="submission" date="2015-01" db="EMBL/GenBank/DDBJ databases">
        <title>Evolutionary Origins and Diversification of the Mycorrhizal Mutualists.</title>
        <authorList>
            <consortium name="DOE Joint Genome Institute"/>
            <consortium name="Mycorrhizal Genomics Consortium"/>
            <person name="Kohler A."/>
            <person name="Kuo A."/>
            <person name="Nagy L.G."/>
            <person name="Floudas D."/>
            <person name="Copeland A."/>
            <person name="Barry K.W."/>
            <person name="Cichocki N."/>
            <person name="Veneault-Fourrey C."/>
            <person name="LaButti K."/>
            <person name="Lindquist E.A."/>
            <person name="Lipzen A."/>
            <person name="Lundell T."/>
            <person name="Morin E."/>
            <person name="Murat C."/>
            <person name="Riley R."/>
            <person name="Ohm R."/>
            <person name="Sun H."/>
            <person name="Tunlid A."/>
            <person name="Henrissat B."/>
            <person name="Grigoriev I.V."/>
            <person name="Hibbett D.S."/>
            <person name="Martin F."/>
        </authorList>
    </citation>
    <scope>NUCLEOTIDE SEQUENCE [LARGE SCALE GENOMIC DNA]</scope>
    <source>
        <strain evidence="3">h7</strain>
    </source>
</reference>
<dbReference type="InterPro" id="IPR014752">
    <property type="entry name" value="Arrestin-like_C"/>
</dbReference>
<sequence length="456" mass="50364">MATEIAKSQGQVHDEPDDLPSYARVREQQQQQQSTPVPATSGFGEHQRSLETAKGKKWLTQFVKSRANNNSLPIFLEGDIVSGRVELNLDKAESSKGLTVTIQGGTTFVGQEEEVFLMEEQTLWTPSGKESKLSGNHSWSFKFVLPKEVTVKESETKKESFRLPPSWTERASPAYIDYKIIVTLKRGFMRVNQTVVTNFGFHPTTLPDPPSPLRCLTYSEGSPLIGPEGDPEGWKVFPQIKIKGTLFGTKEVEVNCTLAVATPLSYAVGSPMPLMVTFTGEDPYALDVLTKPGAIQLKLRRSMATGSEATDDNGVRRTDNYFQEESGMAYFWPSPSQGGAMEVNKRVLQGELEVVKGLKPSFKFPKFTVRYSLDLLPFIAPGFVPAGVTPNGDPGKRTVLLTEWVVITTKQIPGLVPQSYAPPGYEKPQGVDYNKSLGLLENGNQRFLGHTHGYAR</sequence>
<protein>
    <recommendedName>
        <fullName evidence="4">Arrestin-like N-terminal domain-containing protein</fullName>
    </recommendedName>
</protein>
<evidence type="ECO:0000313" key="3">
    <source>
        <dbReference type="Proteomes" id="UP000053424"/>
    </source>
</evidence>
<evidence type="ECO:0008006" key="4">
    <source>
        <dbReference type="Google" id="ProtNLM"/>
    </source>
</evidence>
<dbReference type="HOGENOM" id="CLU_025691_0_0_1"/>
<dbReference type="STRING" id="686832.A0A0C2XS43"/>
<name>A0A0C2XS43_HEBCY</name>
<proteinExistence type="predicted"/>
<dbReference type="SUPFAM" id="SSF81296">
    <property type="entry name" value="E set domains"/>
    <property type="match status" value="1"/>
</dbReference>
<feature type="compositionally biased region" description="Polar residues" evidence="1">
    <location>
        <begin position="1"/>
        <end position="11"/>
    </location>
</feature>
<accession>A0A0C2XS43</accession>
<dbReference type="EMBL" id="KN831782">
    <property type="protein sequence ID" value="KIM40543.1"/>
    <property type="molecule type" value="Genomic_DNA"/>
</dbReference>
<organism evidence="2 3">
    <name type="scientific">Hebeloma cylindrosporum</name>
    <dbReference type="NCBI Taxonomy" id="76867"/>
    <lineage>
        <taxon>Eukaryota</taxon>
        <taxon>Fungi</taxon>
        <taxon>Dikarya</taxon>
        <taxon>Basidiomycota</taxon>
        <taxon>Agaricomycotina</taxon>
        <taxon>Agaricomycetes</taxon>
        <taxon>Agaricomycetidae</taxon>
        <taxon>Agaricales</taxon>
        <taxon>Agaricineae</taxon>
        <taxon>Hymenogastraceae</taxon>
        <taxon>Hebeloma</taxon>
    </lineage>
</organism>
<gene>
    <name evidence="2" type="ORF">M413DRAFT_445985</name>
</gene>
<dbReference type="Proteomes" id="UP000053424">
    <property type="component" value="Unassembled WGS sequence"/>
</dbReference>
<dbReference type="Gene3D" id="2.60.40.640">
    <property type="match status" value="1"/>
</dbReference>
<keyword evidence="3" id="KW-1185">Reference proteome</keyword>
<evidence type="ECO:0000256" key="1">
    <source>
        <dbReference type="SAM" id="MobiDB-lite"/>
    </source>
</evidence>
<dbReference type="OrthoDB" id="2333384at2759"/>